<accession>A0AAV1I4K3</accession>
<keyword evidence="1" id="KW-0489">Methyltransferase</keyword>
<dbReference type="GO" id="GO:0004483">
    <property type="term" value="F:methyltransferase cap1 activity"/>
    <property type="evidence" value="ECO:0007669"/>
    <property type="project" value="UniProtKB-UniRule"/>
</dbReference>
<organism evidence="3 4">
    <name type="scientific">Coccomyxa viridis</name>
    <dbReference type="NCBI Taxonomy" id="1274662"/>
    <lineage>
        <taxon>Eukaryota</taxon>
        <taxon>Viridiplantae</taxon>
        <taxon>Chlorophyta</taxon>
        <taxon>core chlorophytes</taxon>
        <taxon>Trebouxiophyceae</taxon>
        <taxon>Trebouxiophyceae incertae sedis</taxon>
        <taxon>Coccomyxaceae</taxon>
        <taxon>Coccomyxa</taxon>
    </lineage>
</organism>
<comment type="function">
    <text evidence="1">S-adenosyl-L-methionine-dependent methyltransferase that mediates RNA cap1 2'-O-ribose methylation to the 5'-cap structure of RNAs. Methylates the ribose of the first nucleotide of a m(7)GpppG-capped mRNA to produce m(7)GpppNmp (cap1).</text>
</comment>
<keyword evidence="4" id="KW-1185">Reference proteome</keyword>
<dbReference type="GO" id="GO:0005634">
    <property type="term" value="C:nucleus"/>
    <property type="evidence" value="ECO:0007669"/>
    <property type="project" value="UniProtKB-SubCell"/>
</dbReference>
<dbReference type="GO" id="GO:0003676">
    <property type="term" value="F:nucleic acid binding"/>
    <property type="evidence" value="ECO:0007669"/>
    <property type="project" value="UniProtKB-UniRule"/>
</dbReference>
<protein>
    <recommendedName>
        <fullName evidence="1">Cap-specific mRNA (nucleoside-2'-O-)-methyltransferase 1</fullName>
        <ecNumber evidence="1">2.1.1.57</ecNumber>
    </recommendedName>
    <alternativeName>
        <fullName evidence="1">Cap1 2'O-ribose methyltransferase 1</fullName>
    </alternativeName>
</protein>
<keyword evidence="1" id="KW-0539">Nucleus</keyword>
<evidence type="ECO:0000313" key="3">
    <source>
        <dbReference type="EMBL" id="CAK0778502.1"/>
    </source>
</evidence>
<comment type="caution">
    <text evidence="3">The sequence shown here is derived from an EMBL/GenBank/DDBJ whole genome shotgun (WGS) entry which is preliminary data.</text>
</comment>
<evidence type="ECO:0000259" key="2">
    <source>
        <dbReference type="Pfam" id="PF01728"/>
    </source>
</evidence>
<evidence type="ECO:0000313" key="4">
    <source>
        <dbReference type="Proteomes" id="UP001314263"/>
    </source>
</evidence>
<keyword evidence="1" id="KW-0949">S-adenosyl-L-methionine</keyword>
<comment type="catalytic activity">
    <reaction evidence="1">
        <text>a 5'-end (N(7)-methyl 5'-triphosphoguanosine)-ribonucleoside in mRNA + S-adenosyl-L-methionine = a 5'-end (N(7)-methyl 5'-triphosphoguanosine)-(2'-O-methyl-ribonucleoside) in mRNA + S-adenosyl-L-homocysteine + H(+)</text>
        <dbReference type="Rhea" id="RHEA:67020"/>
        <dbReference type="Rhea" id="RHEA-COMP:17167"/>
        <dbReference type="Rhea" id="RHEA-COMP:17168"/>
        <dbReference type="ChEBI" id="CHEBI:15378"/>
        <dbReference type="ChEBI" id="CHEBI:57856"/>
        <dbReference type="ChEBI" id="CHEBI:59789"/>
        <dbReference type="ChEBI" id="CHEBI:156461"/>
        <dbReference type="ChEBI" id="CHEBI:167609"/>
        <dbReference type="EC" id="2.1.1.57"/>
    </reaction>
</comment>
<dbReference type="AlphaFoldDB" id="A0AAV1I4K3"/>
<comment type="subcellular location">
    <subcellularLocation>
        <location evidence="1">Nucleus</location>
    </subcellularLocation>
</comment>
<dbReference type="Proteomes" id="UP001314263">
    <property type="component" value="Unassembled WGS sequence"/>
</dbReference>
<dbReference type="InterPro" id="IPR050851">
    <property type="entry name" value="mRNA_Cap_2O-Ribose_MeTrfase"/>
</dbReference>
<dbReference type="EMBL" id="CAUYUE010000005">
    <property type="protein sequence ID" value="CAK0778502.1"/>
    <property type="molecule type" value="Genomic_DNA"/>
</dbReference>
<dbReference type="EC" id="2.1.1.57" evidence="1"/>
<keyword evidence="1" id="KW-0507">mRNA processing</keyword>
<dbReference type="InterPro" id="IPR002877">
    <property type="entry name" value="RNA_MeTrfase_FtsJ_dom"/>
</dbReference>
<dbReference type="GO" id="GO:0005737">
    <property type="term" value="C:cytoplasm"/>
    <property type="evidence" value="ECO:0007669"/>
    <property type="project" value="TreeGrafter"/>
</dbReference>
<keyword evidence="1" id="KW-0808">Transferase</keyword>
<evidence type="ECO:0000256" key="1">
    <source>
        <dbReference type="RuleBase" id="RU368012"/>
    </source>
</evidence>
<dbReference type="PANTHER" id="PTHR16121">
    <property type="entry name" value="CAP-SPECIFIC MRNA (NUCLEOSIDE-2'-O-)-METHYLTRANSFERASE 1-RELATED"/>
    <property type="match status" value="1"/>
</dbReference>
<dbReference type="PANTHER" id="PTHR16121:SF0">
    <property type="entry name" value="CAP-SPECIFIC MRNA (NUCLEOSIDE-2'-O-)-METHYLTRANSFERASE 1"/>
    <property type="match status" value="1"/>
</dbReference>
<proteinExistence type="predicted"/>
<dbReference type="GO" id="GO:0016556">
    <property type="term" value="P:mRNA modification"/>
    <property type="evidence" value="ECO:0007669"/>
    <property type="project" value="UniProtKB-UniRule"/>
</dbReference>
<sequence length="858" mass="96410">MEVSHATGNDRICLKQLARQDWFPDYDEDEMSNNPWERWKEDGVMWRRFTDSLLVYQDLGSVCGIRLLKINHALGKSEDRNLVLLDTMASALDRCHEKVLLVDANVDEDIGAMTSLTPVRGWPGGHLCTAQKEPTSNSPDGFRTLIRIGVGDLHGVQWDEALIQIRLDGTHLEIELPVRAYAVRNDAPMGNWLSLQWRGWSLLSGSDVRIRELVSICDGEPGPWNSFTPTGEDLYDRYHYTYIVDDRRSHFLPYHSQIISERVNIQAIHLTRDIDRHIEERAKRKLERKNCCYGYVGHIHILSRSVGFYDSPHFNGEMTFQIEAVSDVCRPASGDEFLAIIVDVSKMGFLAKAGDHDELHIYCARTHGGNAAFFEDPRMKPQTRVTIRVSGCKFSLNDVKMVVVGNIVKLHDSDELDNYRHKLVDIPRPTTEVQVGLKFKTGAQPGESRAKYGNESHVQSVKRLLGTTMEGLEATGSKGECARLYSDARSLANEFELVCPPHAYYSGPPVVTYRPLNRAFFKLWEILNDFPGLLPKGGERDNVVTVHLAESPGSFVEATKRFREGLHPSVADRDVRDVMFAMSLRASTDTSPNVPPGDALVSNMTGFPNVTCVRGGESKGATPHGFTKRQGDGSGDLFVLGNILDLAADVQARGGADFATGDLGFEFSAVEDSREACMSFAIFAQMVGILLAQKQDGSCVIKCFDCFTRLTTKLIVYMSQFYRETHITKPYSSRSGNPEKYLVFQGFTGLTDEQRDVVRASFVEWRELEPWIGGQYEKNTQFVTDLPNIEVPDDVANSIAEFNRTNVSSRQVRALNKMIRFLKKPLDAEDRAAAVEEQLRNARAWQATYMSPWEHKGS</sequence>
<name>A0AAV1I4K3_9CHLO</name>
<dbReference type="GO" id="GO:0032259">
    <property type="term" value="P:methylation"/>
    <property type="evidence" value="ECO:0007669"/>
    <property type="project" value="UniProtKB-KW"/>
</dbReference>
<dbReference type="Pfam" id="PF01728">
    <property type="entry name" value="FtsJ"/>
    <property type="match status" value="1"/>
</dbReference>
<dbReference type="GO" id="GO:0006370">
    <property type="term" value="P:7-methylguanosine mRNA capping"/>
    <property type="evidence" value="ECO:0007669"/>
    <property type="project" value="UniProtKB-UniRule"/>
</dbReference>
<feature type="domain" description="Ribosomal RNA methyltransferase FtsJ" evidence="2">
    <location>
        <begin position="517"/>
        <end position="747"/>
    </location>
</feature>
<reference evidence="3 4" key="1">
    <citation type="submission" date="2023-10" db="EMBL/GenBank/DDBJ databases">
        <authorList>
            <person name="Maclean D."/>
            <person name="Macfadyen A."/>
        </authorList>
    </citation>
    <scope>NUCLEOTIDE SEQUENCE [LARGE SCALE GENOMIC DNA]</scope>
</reference>
<gene>
    <name evidence="3" type="ORF">CVIRNUC_004610</name>
</gene>
<keyword evidence="1" id="KW-0506">mRNA capping</keyword>
<dbReference type="Gene3D" id="3.40.50.12760">
    <property type="match status" value="1"/>
</dbReference>